<reference evidence="1 2" key="1">
    <citation type="journal article" date="2020" name="Cell">
        <title>Large-Scale Comparative Analyses of Tick Genomes Elucidate Their Genetic Diversity and Vector Capacities.</title>
        <authorList>
            <consortium name="Tick Genome and Microbiome Consortium (TIGMIC)"/>
            <person name="Jia N."/>
            <person name="Wang J."/>
            <person name="Shi W."/>
            <person name="Du L."/>
            <person name="Sun Y."/>
            <person name="Zhan W."/>
            <person name="Jiang J.F."/>
            <person name="Wang Q."/>
            <person name="Zhang B."/>
            <person name="Ji P."/>
            <person name="Bell-Sakyi L."/>
            <person name="Cui X.M."/>
            <person name="Yuan T.T."/>
            <person name="Jiang B.G."/>
            <person name="Yang W.F."/>
            <person name="Lam T.T."/>
            <person name="Chang Q.C."/>
            <person name="Ding S.J."/>
            <person name="Wang X.J."/>
            <person name="Zhu J.G."/>
            <person name="Ruan X.D."/>
            <person name="Zhao L."/>
            <person name="Wei J.T."/>
            <person name="Ye R.Z."/>
            <person name="Que T.C."/>
            <person name="Du C.H."/>
            <person name="Zhou Y.H."/>
            <person name="Cheng J.X."/>
            <person name="Dai P.F."/>
            <person name="Guo W.B."/>
            <person name="Han X.H."/>
            <person name="Huang E.J."/>
            <person name="Li L.F."/>
            <person name="Wei W."/>
            <person name="Gao Y.C."/>
            <person name="Liu J.Z."/>
            <person name="Shao H.Z."/>
            <person name="Wang X."/>
            <person name="Wang C.C."/>
            <person name="Yang T.C."/>
            <person name="Huo Q.B."/>
            <person name="Li W."/>
            <person name="Chen H.Y."/>
            <person name="Chen S.E."/>
            <person name="Zhou L.G."/>
            <person name="Ni X.B."/>
            <person name="Tian J.H."/>
            <person name="Sheng Y."/>
            <person name="Liu T."/>
            <person name="Pan Y.S."/>
            <person name="Xia L.Y."/>
            <person name="Li J."/>
            <person name="Zhao F."/>
            <person name="Cao W.C."/>
        </authorList>
    </citation>
    <scope>NUCLEOTIDE SEQUENCE [LARGE SCALE GENOMIC DNA]</scope>
    <source>
        <strain evidence="1">Iper-2018</strain>
    </source>
</reference>
<proteinExistence type="predicted"/>
<comment type="caution">
    <text evidence="1">The sequence shown here is derived from an EMBL/GenBank/DDBJ whole genome shotgun (WGS) entry which is preliminary data.</text>
</comment>
<gene>
    <name evidence="1" type="ORF">HPB47_005316</name>
</gene>
<protein>
    <submittedName>
        <fullName evidence="1">Uncharacterized protein</fullName>
    </submittedName>
</protein>
<evidence type="ECO:0000313" key="2">
    <source>
        <dbReference type="Proteomes" id="UP000805193"/>
    </source>
</evidence>
<organism evidence="1 2">
    <name type="scientific">Ixodes persulcatus</name>
    <name type="common">Taiga tick</name>
    <dbReference type="NCBI Taxonomy" id="34615"/>
    <lineage>
        <taxon>Eukaryota</taxon>
        <taxon>Metazoa</taxon>
        <taxon>Ecdysozoa</taxon>
        <taxon>Arthropoda</taxon>
        <taxon>Chelicerata</taxon>
        <taxon>Arachnida</taxon>
        <taxon>Acari</taxon>
        <taxon>Parasitiformes</taxon>
        <taxon>Ixodida</taxon>
        <taxon>Ixodoidea</taxon>
        <taxon>Ixodidae</taxon>
        <taxon>Ixodinae</taxon>
        <taxon>Ixodes</taxon>
    </lineage>
</organism>
<keyword evidence="2" id="KW-1185">Reference proteome</keyword>
<accession>A0AC60PE83</accession>
<dbReference type="EMBL" id="JABSTQ010010793">
    <property type="protein sequence ID" value="KAG0417871.1"/>
    <property type="molecule type" value="Genomic_DNA"/>
</dbReference>
<sequence length="241" mass="25926">MCYVGPSLGFSPAAATPWEATRTERSSRERPGSGLGWGPSSGLLPEPRPAPHVVSGVPVVGGGVVFSSSSNGVGGEPPSRPSAYWDDPHFRPHFDNSTDRNVTAQLGKSAFLHCRIRQLGDRTASHYILGFKGSTGQLLSPGGRKTPILGFLLVLEFIKTHPELSFLTVHKKTGNNDKPTAIEFRSAYRKCLVSDVLPSIRGNCEVDGTAILLVSSSERHQQGQARNEAARVEGTHHTDSY</sequence>
<dbReference type="Proteomes" id="UP000805193">
    <property type="component" value="Unassembled WGS sequence"/>
</dbReference>
<evidence type="ECO:0000313" key="1">
    <source>
        <dbReference type="EMBL" id="KAG0417871.1"/>
    </source>
</evidence>
<name>A0AC60PE83_IXOPE</name>